<reference evidence="4" key="1">
    <citation type="journal article" date="2020" name="Stud. Mycol.">
        <title>101 Dothideomycetes genomes: a test case for predicting lifestyles and emergence of pathogens.</title>
        <authorList>
            <person name="Haridas S."/>
            <person name="Albert R."/>
            <person name="Binder M."/>
            <person name="Bloem J."/>
            <person name="Labutti K."/>
            <person name="Salamov A."/>
            <person name="Andreopoulos B."/>
            <person name="Baker S."/>
            <person name="Barry K."/>
            <person name="Bills G."/>
            <person name="Bluhm B."/>
            <person name="Cannon C."/>
            <person name="Castanera R."/>
            <person name="Culley D."/>
            <person name="Daum C."/>
            <person name="Ezra D."/>
            <person name="Gonzalez J."/>
            <person name="Henrissat B."/>
            <person name="Kuo A."/>
            <person name="Liang C."/>
            <person name="Lipzen A."/>
            <person name="Lutzoni F."/>
            <person name="Magnuson J."/>
            <person name="Mondo S."/>
            <person name="Nolan M."/>
            <person name="Ohm R."/>
            <person name="Pangilinan J."/>
            <person name="Park H.-J."/>
            <person name="Ramirez L."/>
            <person name="Alfaro M."/>
            <person name="Sun H."/>
            <person name="Tritt A."/>
            <person name="Yoshinaga Y."/>
            <person name="Zwiers L.-H."/>
            <person name="Turgeon B."/>
            <person name="Goodwin S."/>
            <person name="Spatafora J."/>
            <person name="Crous P."/>
            <person name="Grigoriev I."/>
        </authorList>
    </citation>
    <scope>NUCLEOTIDE SEQUENCE</scope>
    <source>
        <strain evidence="4">CBS 121167</strain>
    </source>
</reference>
<evidence type="ECO:0000313" key="4">
    <source>
        <dbReference type="EMBL" id="KAF2145895.1"/>
    </source>
</evidence>
<dbReference type="OrthoDB" id="2350934at2759"/>
<feature type="region of interest" description="Disordered" evidence="1">
    <location>
        <begin position="101"/>
        <end position="175"/>
    </location>
</feature>
<feature type="compositionally biased region" description="Basic residues" evidence="1">
    <location>
        <begin position="131"/>
        <end position="140"/>
    </location>
</feature>
<dbReference type="EMBL" id="ML995476">
    <property type="protein sequence ID" value="KAF2145895.1"/>
    <property type="molecule type" value="Genomic_DNA"/>
</dbReference>
<evidence type="ECO:0000256" key="1">
    <source>
        <dbReference type="SAM" id="MobiDB-lite"/>
    </source>
</evidence>
<dbReference type="Proteomes" id="UP000799438">
    <property type="component" value="Unassembled WGS sequence"/>
</dbReference>
<feature type="domain" description="HTH myb-type" evidence="3">
    <location>
        <begin position="1"/>
        <end position="39"/>
    </location>
</feature>
<sequence length="175" mass="21207">MLIRMRGSGMKWVEISDRNPGRSPTACRLRYQNYTEKKEWAEDEKDMLARMYHRFMEDMWKRIGNEMCRPWRSCERMHWQLGEEEMLRRANVQYRSTTGGVGATTMASTEPASFPASPNRDADSYHAYHEQHHHHHHHHRQTLEEDDDLDQERHQQHLHHHHHHAQAHHHQHQQH</sequence>
<dbReference type="InterPro" id="IPR009057">
    <property type="entry name" value="Homeodomain-like_sf"/>
</dbReference>
<feature type="compositionally biased region" description="Basic and acidic residues" evidence="1">
    <location>
        <begin position="120"/>
        <end position="130"/>
    </location>
</feature>
<dbReference type="InterPro" id="IPR017930">
    <property type="entry name" value="Myb_dom"/>
</dbReference>
<dbReference type="Gene3D" id="1.10.10.60">
    <property type="entry name" value="Homeodomain-like"/>
    <property type="match status" value="1"/>
</dbReference>
<dbReference type="PROSITE" id="PS51294">
    <property type="entry name" value="HTH_MYB"/>
    <property type="match status" value="1"/>
</dbReference>
<dbReference type="SUPFAM" id="SSF46689">
    <property type="entry name" value="Homeodomain-like"/>
    <property type="match status" value="1"/>
</dbReference>
<evidence type="ECO:0000259" key="3">
    <source>
        <dbReference type="PROSITE" id="PS51294"/>
    </source>
</evidence>
<accession>A0A6A6BRH0</accession>
<dbReference type="InterPro" id="IPR001005">
    <property type="entry name" value="SANT/Myb"/>
</dbReference>
<evidence type="ECO:0000259" key="2">
    <source>
        <dbReference type="PROSITE" id="PS50090"/>
    </source>
</evidence>
<dbReference type="RefSeq" id="XP_033401607.1">
    <property type="nucleotide sequence ID" value="XM_033537860.1"/>
</dbReference>
<feature type="non-terminal residue" evidence="4">
    <location>
        <position position="175"/>
    </location>
</feature>
<feature type="compositionally biased region" description="Basic residues" evidence="1">
    <location>
        <begin position="156"/>
        <end position="175"/>
    </location>
</feature>
<evidence type="ECO:0000313" key="5">
    <source>
        <dbReference type="Proteomes" id="UP000799438"/>
    </source>
</evidence>
<organism evidence="4 5">
    <name type="scientific">Aplosporella prunicola CBS 121167</name>
    <dbReference type="NCBI Taxonomy" id="1176127"/>
    <lineage>
        <taxon>Eukaryota</taxon>
        <taxon>Fungi</taxon>
        <taxon>Dikarya</taxon>
        <taxon>Ascomycota</taxon>
        <taxon>Pezizomycotina</taxon>
        <taxon>Dothideomycetes</taxon>
        <taxon>Dothideomycetes incertae sedis</taxon>
        <taxon>Botryosphaeriales</taxon>
        <taxon>Aplosporellaceae</taxon>
        <taxon>Aplosporella</taxon>
    </lineage>
</organism>
<dbReference type="PROSITE" id="PS50090">
    <property type="entry name" value="MYB_LIKE"/>
    <property type="match status" value="1"/>
</dbReference>
<proteinExistence type="predicted"/>
<name>A0A6A6BRH0_9PEZI</name>
<dbReference type="GeneID" id="54295356"/>
<keyword evidence="5" id="KW-1185">Reference proteome</keyword>
<dbReference type="AlphaFoldDB" id="A0A6A6BRH0"/>
<protein>
    <recommendedName>
        <fullName evidence="6">HTH myb-type domain-containing protein</fullName>
    </recommendedName>
</protein>
<gene>
    <name evidence="4" type="ORF">K452DRAFT_242298</name>
</gene>
<evidence type="ECO:0008006" key="6">
    <source>
        <dbReference type="Google" id="ProtNLM"/>
    </source>
</evidence>
<feature type="domain" description="Myb-like" evidence="2">
    <location>
        <begin position="1"/>
        <end position="35"/>
    </location>
</feature>